<organism evidence="2 3">
    <name type="scientific">Microbacterium paraoxydans</name>
    <dbReference type="NCBI Taxonomy" id="199592"/>
    <lineage>
        <taxon>Bacteria</taxon>
        <taxon>Bacillati</taxon>
        <taxon>Actinomycetota</taxon>
        <taxon>Actinomycetes</taxon>
        <taxon>Micrococcales</taxon>
        <taxon>Microbacteriaceae</taxon>
        <taxon>Microbacterium</taxon>
    </lineage>
</organism>
<dbReference type="RefSeq" id="WP_060922599.1">
    <property type="nucleotide sequence ID" value="NZ_LT629770.1"/>
</dbReference>
<sequence length="310" mass="31847">MRKTSAVLASLSLAALALTGCSVTSSSADATCDRDGHANGIDSAVTVSGEVGSEPEVEIFAPVRLTETSYADAVTGDGRALVDDAQPLIAQISIYNGATGEQIFQTTYDEGNTRPSTIGSWATQSPGLADVLECATGGTRIVAGLTPEDFGEANLGGFGMGEDDIAVFVIDVVDAFLPKAEGTLQFNDAQGMPTVVRADDGTPGIIIPDSAAPEEQVVQTLIRGDGEKLTDEQTPLVHFTAVNWDDKSVLQSTWGQSATDSIRQIAAPVADALVGKPVGSQVLVVLPKTESSAAMAVVVDILGVSPVSAP</sequence>
<protein>
    <recommendedName>
        <fullName evidence="4">Peptidylprolyl isomerase</fullName>
    </recommendedName>
</protein>
<dbReference type="SUPFAM" id="SSF54534">
    <property type="entry name" value="FKBP-like"/>
    <property type="match status" value="1"/>
</dbReference>
<keyword evidence="1" id="KW-0732">Signal</keyword>
<evidence type="ECO:0000256" key="1">
    <source>
        <dbReference type="SAM" id="SignalP"/>
    </source>
</evidence>
<feature type="chain" id="PRO_5009253905" description="Peptidylprolyl isomerase" evidence="1">
    <location>
        <begin position="31"/>
        <end position="310"/>
    </location>
</feature>
<evidence type="ECO:0008006" key="4">
    <source>
        <dbReference type="Google" id="ProtNLM"/>
    </source>
</evidence>
<gene>
    <name evidence="2" type="ORF">SAMN04489809_0314</name>
</gene>
<dbReference type="EMBL" id="LT629770">
    <property type="protein sequence ID" value="SDR78942.1"/>
    <property type="molecule type" value="Genomic_DNA"/>
</dbReference>
<dbReference type="GeneID" id="36299083"/>
<dbReference type="eggNOG" id="COG0545">
    <property type="taxonomic scope" value="Bacteria"/>
</dbReference>
<proteinExistence type="predicted"/>
<evidence type="ECO:0000313" key="3">
    <source>
        <dbReference type="Proteomes" id="UP000182126"/>
    </source>
</evidence>
<accession>A0A1H1LXF8</accession>
<reference evidence="2 3" key="1">
    <citation type="submission" date="2016-10" db="EMBL/GenBank/DDBJ databases">
        <authorList>
            <person name="de Groot N.N."/>
        </authorList>
    </citation>
    <scope>NUCLEOTIDE SEQUENCE [LARGE SCALE GENOMIC DNA]</scope>
    <source>
        <strain evidence="2 3">DSM 15019</strain>
    </source>
</reference>
<evidence type="ECO:0000313" key="2">
    <source>
        <dbReference type="EMBL" id="SDR78942.1"/>
    </source>
</evidence>
<dbReference type="Proteomes" id="UP000182126">
    <property type="component" value="Chromosome I"/>
</dbReference>
<dbReference type="AlphaFoldDB" id="A0A1H1LXF8"/>
<dbReference type="PROSITE" id="PS51257">
    <property type="entry name" value="PROKAR_LIPOPROTEIN"/>
    <property type="match status" value="1"/>
</dbReference>
<name>A0A1H1LXF8_9MICO</name>
<feature type="signal peptide" evidence="1">
    <location>
        <begin position="1"/>
        <end position="30"/>
    </location>
</feature>